<feature type="non-terminal residue" evidence="2">
    <location>
        <position position="1"/>
    </location>
</feature>
<keyword evidence="1" id="KW-0677">Repeat</keyword>
<accession>A0A819WPD3</accession>
<evidence type="ECO:0008006" key="4">
    <source>
        <dbReference type="Google" id="ProtNLM"/>
    </source>
</evidence>
<proteinExistence type="predicted"/>
<reference evidence="2" key="1">
    <citation type="submission" date="2021-02" db="EMBL/GenBank/DDBJ databases">
        <authorList>
            <person name="Nowell W R."/>
        </authorList>
    </citation>
    <scope>NUCLEOTIDE SEQUENCE</scope>
</reference>
<dbReference type="InterPro" id="IPR001258">
    <property type="entry name" value="NHL_repeat"/>
</dbReference>
<sequence length="92" mass="9889">QLNGITLAGNGAINTITLNCPSGIVLDADNYLFIVDSSNHRIVRSGPNGFRCLVGCYGGGSASNQLLNPQTIIGFRSLFWQQIHVVRMTIVV</sequence>
<dbReference type="EMBL" id="CAJOAX010013296">
    <property type="protein sequence ID" value="CAF4128305.1"/>
    <property type="molecule type" value="Genomic_DNA"/>
</dbReference>
<dbReference type="AlphaFoldDB" id="A0A819WPD3"/>
<dbReference type="Proteomes" id="UP000663823">
    <property type="component" value="Unassembled WGS sequence"/>
</dbReference>
<dbReference type="Gene3D" id="2.120.10.30">
    <property type="entry name" value="TolB, C-terminal domain"/>
    <property type="match status" value="1"/>
</dbReference>
<evidence type="ECO:0000313" key="3">
    <source>
        <dbReference type="Proteomes" id="UP000663823"/>
    </source>
</evidence>
<dbReference type="SUPFAM" id="SSF101898">
    <property type="entry name" value="NHL repeat"/>
    <property type="match status" value="1"/>
</dbReference>
<name>A0A819WPD3_9BILA</name>
<evidence type="ECO:0000256" key="1">
    <source>
        <dbReference type="ARBA" id="ARBA00022737"/>
    </source>
</evidence>
<gene>
    <name evidence="2" type="ORF">OTI717_LOCUS35156</name>
</gene>
<comment type="caution">
    <text evidence="2">The sequence shown here is derived from an EMBL/GenBank/DDBJ whole genome shotgun (WGS) entry which is preliminary data.</text>
</comment>
<protein>
    <recommendedName>
        <fullName evidence="4">NHL repeat-containing protein</fullName>
    </recommendedName>
</protein>
<dbReference type="Pfam" id="PF01436">
    <property type="entry name" value="NHL"/>
    <property type="match status" value="1"/>
</dbReference>
<evidence type="ECO:0000313" key="2">
    <source>
        <dbReference type="EMBL" id="CAF4128305.1"/>
    </source>
</evidence>
<organism evidence="2 3">
    <name type="scientific">Rotaria sordida</name>
    <dbReference type="NCBI Taxonomy" id="392033"/>
    <lineage>
        <taxon>Eukaryota</taxon>
        <taxon>Metazoa</taxon>
        <taxon>Spiralia</taxon>
        <taxon>Gnathifera</taxon>
        <taxon>Rotifera</taxon>
        <taxon>Eurotatoria</taxon>
        <taxon>Bdelloidea</taxon>
        <taxon>Philodinida</taxon>
        <taxon>Philodinidae</taxon>
        <taxon>Rotaria</taxon>
    </lineage>
</organism>
<dbReference type="InterPro" id="IPR011042">
    <property type="entry name" value="6-blade_b-propeller_TolB-like"/>
</dbReference>